<keyword evidence="2" id="KW-0479">Metal-binding</keyword>
<dbReference type="Gene3D" id="3.90.1590.10">
    <property type="entry name" value="glutathione-dependent formaldehyde- activating enzyme (gfa)"/>
    <property type="match status" value="1"/>
</dbReference>
<dbReference type="AlphaFoldDB" id="A0A7U9H8T5"/>
<comment type="similarity">
    <text evidence="1">Belongs to the Gfa family.</text>
</comment>
<dbReference type="PANTHER" id="PTHR33337">
    <property type="entry name" value="GFA DOMAIN-CONTAINING PROTEIN"/>
    <property type="match status" value="1"/>
</dbReference>
<evidence type="ECO:0000256" key="3">
    <source>
        <dbReference type="ARBA" id="ARBA00022833"/>
    </source>
</evidence>
<evidence type="ECO:0000256" key="2">
    <source>
        <dbReference type="ARBA" id="ARBA00022723"/>
    </source>
</evidence>
<evidence type="ECO:0000256" key="1">
    <source>
        <dbReference type="ARBA" id="ARBA00005495"/>
    </source>
</evidence>
<evidence type="ECO:0000313" key="7">
    <source>
        <dbReference type="Proteomes" id="UP000014062"/>
    </source>
</evidence>
<proteinExistence type="inferred from homology"/>
<evidence type="ECO:0000313" key="6">
    <source>
        <dbReference type="EMBL" id="EOY45673.1"/>
    </source>
</evidence>
<dbReference type="PANTHER" id="PTHR33337:SF40">
    <property type="entry name" value="CENP-V_GFA DOMAIN-CONTAINING PROTEIN-RELATED"/>
    <property type="match status" value="1"/>
</dbReference>
<dbReference type="InterPro" id="IPR011057">
    <property type="entry name" value="Mss4-like_sf"/>
</dbReference>
<gene>
    <name evidence="6" type="ORF">SLI_0956</name>
</gene>
<name>A0A7U9H8T5_STRLI</name>
<feature type="domain" description="CENP-V/GFA" evidence="5">
    <location>
        <begin position="46"/>
        <end position="156"/>
    </location>
</feature>
<accession>A0A7U9H8T5</accession>
<reference evidence="7" key="1">
    <citation type="journal article" date="2013" name="Genome Biol. Evol.">
        <title>The genome sequence of Streptomyces lividans 66 reveals a novel tRNA-dependent peptide biosynthetic system within a metal-related genomic island.</title>
        <authorList>
            <person name="Cruz-Morales P."/>
            <person name="Vijgenboom E."/>
            <person name="Iruegas-Bocardo F."/>
            <person name="Girard G."/>
            <person name="Yanez-Guerra L.A."/>
            <person name="Ramos-Aboites H.E."/>
            <person name="Pernodet J.L."/>
            <person name="Anne J."/>
            <person name="van Wezel G.P."/>
            <person name="Barona-Gomez F."/>
        </authorList>
    </citation>
    <scope>NUCLEOTIDE SEQUENCE [LARGE SCALE GENOMIC DNA]</scope>
    <source>
        <strain evidence="7">1326</strain>
    </source>
</reference>
<evidence type="ECO:0000259" key="5">
    <source>
        <dbReference type="PROSITE" id="PS51891"/>
    </source>
</evidence>
<keyword evidence="3" id="KW-0862">Zinc</keyword>
<dbReference type="PROSITE" id="PS51891">
    <property type="entry name" value="CENP_V_GFA"/>
    <property type="match status" value="1"/>
</dbReference>
<keyword evidence="4" id="KW-0456">Lyase</keyword>
<dbReference type="Proteomes" id="UP000014062">
    <property type="component" value="Chromosome"/>
</dbReference>
<dbReference type="SUPFAM" id="SSF51316">
    <property type="entry name" value="Mss4-like"/>
    <property type="match status" value="1"/>
</dbReference>
<dbReference type="GO" id="GO:0016846">
    <property type="term" value="F:carbon-sulfur lyase activity"/>
    <property type="evidence" value="ECO:0007669"/>
    <property type="project" value="InterPro"/>
</dbReference>
<dbReference type="EMBL" id="CM001889">
    <property type="protein sequence ID" value="EOY45673.1"/>
    <property type="molecule type" value="Genomic_DNA"/>
</dbReference>
<dbReference type="InterPro" id="IPR006913">
    <property type="entry name" value="CENP-V/GFA"/>
</dbReference>
<dbReference type="Pfam" id="PF04828">
    <property type="entry name" value="GFA"/>
    <property type="match status" value="1"/>
</dbReference>
<protein>
    <submittedName>
        <fullName evidence="6">Glutathione-dependent formaldehyde-activating protein</fullName>
    </submittedName>
</protein>
<dbReference type="GO" id="GO:0046872">
    <property type="term" value="F:metal ion binding"/>
    <property type="evidence" value="ECO:0007669"/>
    <property type="project" value="UniProtKB-KW"/>
</dbReference>
<organism evidence="6 7">
    <name type="scientific">Streptomyces lividans 1326</name>
    <dbReference type="NCBI Taxonomy" id="1200984"/>
    <lineage>
        <taxon>Bacteria</taxon>
        <taxon>Bacillati</taxon>
        <taxon>Actinomycetota</taxon>
        <taxon>Actinomycetes</taxon>
        <taxon>Kitasatosporales</taxon>
        <taxon>Streptomycetaceae</taxon>
        <taxon>Streptomyces</taxon>
    </lineage>
</organism>
<evidence type="ECO:0000256" key="4">
    <source>
        <dbReference type="ARBA" id="ARBA00023239"/>
    </source>
</evidence>
<sequence>MPSRQERPGDQWGDGKLMDATFPFRSGDHLMNAAPAAQGAETTGERTGGCLCGRIRFTARGPAVFPHTRACRHCQQLGGTPVMWWVGFETVTWSGEGDEPTWYETFEGEAKRGFCPTCGSRLAAIDSDIPEIGINATALDDTSSIDLVPIHASSHDNAVHWLPPMLQTPHSAVG</sequence>